<feature type="transmembrane region" description="Helical" evidence="1">
    <location>
        <begin position="109"/>
        <end position="133"/>
    </location>
</feature>
<dbReference type="InterPro" id="IPR006938">
    <property type="entry name" value="DUF624"/>
</dbReference>
<keyword evidence="1" id="KW-1133">Transmembrane helix</keyword>
<feature type="transmembrane region" description="Helical" evidence="1">
    <location>
        <begin position="145"/>
        <end position="171"/>
    </location>
</feature>
<protein>
    <submittedName>
        <fullName evidence="2">Uncharacterized protein</fullName>
    </submittedName>
</protein>
<dbReference type="OrthoDB" id="2182676at2"/>
<dbReference type="HOGENOM" id="CLU_081578_4_0_9"/>
<keyword evidence="3" id="KW-1185">Reference proteome</keyword>
<feature type="transmembrane region" description="Helical" evidence="1">
    <location>
        <begin position="81"/>
        <end position="103"/>
    </location>
</feature>
<evidence type="ECO:0000256" key="1">
    <source>
        <dbReference type="SAM" id="Phobius"/>
    </source>
</evidence>
<gene>
    <name evidence="2" type="ordered locus">Amet_3316</name>
</gene>
<reference evidence="3" key="1">
    <citation type="journal article" date="2016" name="Genome Announc.">
        <title>Complete genome sequence of Alkaliphilus metalliredigens strain QYMF, an alkaliphilic and metal-reducing bacterium isolated from borax-contaminated leachate ponds.</title>
        <authorList>
            <person name="Hwang C."/>
            <person name="Copeland A."/>
            <person name="Lucas S."/>
            <person name="Lapidus A."/>
            <person name="Barry K."/>
            <person name="Detter J.C."/>
            <person name="Glavina Del Rio T."/>
            <person name="Hammon N."/>
            <person name="Israni S."/>
            <person name="Dalin E."/>
            <person name="Tice H."/>
            <person name="Pitluck S."/>
            <person name="Chertkov O."/>
            <person name="Brettin T."/>
            <person name="Bruce D."/>
            <person name="Han C."/>
            <person name="Schmutz J."/>
            <person name="Larimer F."/>
            <person name="Land M.L."/>
            <person name="Hauser L."/>
            <person name="Kyrpides N."/>
            <person name="Mikhailova N."/>
            <person name="Ye Q."/>
            <person name="Zhou J."/>
            <person name="Richardson P."/>
            <person name="Fields M.W."/>
        </authorList>
    </citation>
    <scope>NUCLEOTIDE SEQUENCE [LARGE SCALE GENOMIC DNA]</scope>
    <source>
        <strain evidence="3">QYMF</strain>
    </source>
</reference>
<keyword evidence="1" id="KW-0472">Membrane</keyword>
<dbReference type="EMBL" id="CP000724">
    <property type="protein sequence ID" value="ABR49444.1"/>
    <property type="molecule type" value="Genomic_DNA"/>
</dbReference>
<evidence type="ECO:0000313" key="2">
    <source>
        <dbReference type="EMBL" id="ABR49444.1"/>
    </source>
</evidence>
<dbReference type="Pfam" id="PF04854">
    <property type="entry name" value="DUF624"/>
    <property type="match status" value="1"/>
</dbReference>
<feature type="transmembrane region" description="Helical" evidence="1">
    <location>
        <begin position="25"/>
        <end position="51"/>
    </location>
</feature>
<proteinExistence type="predicted"/>
<organism evidence="2 3">
    <name type="scientific">Alkaliphilus metalliredigens (strain QYMF)</name>
    <dbReference type="NCBI Taxonomy" id="293826"/>
    <lineage>
        <taxon>Bacteria</taxon>
        <taxon>Bacillati</taxon>
        <taxon>Bacillota</taxon>
        <taxon>Clostridia</taxon>
        <taxon>Peptostreptococcales</taxon>
        <taxon>Natronincolaceae</taxon>
        <taxon>Alkaliphilus</taxon>
    </lineage>
</organism>
<dbReference type="eggNOG" id="COG5578">
    <property type="taxonomic scope" value="Bacteria"/>
</dbReference>
<sequence>MQIDLMSSKFYRICEWIWRLAYVNLLWIFSTLAGLVIFGMLPATVAMFAVLRKWVMKEPDIIVFQTFINTYRKEFIKANGLGFIFVVVGYMIYFNYLFLGTIAGLMHMVLLSGLFCTVLVYLNTLFYIFPVYVHYDLKLFQYMKVACIIGIINPLTTISLVLSIVLLYYLFYLIPGLVPFFSSSMTGLLIMWCTSMTFQESK</sequence>
<dbReference type="STRING" id="293826.Amet_3316"/>
<dbReference type="KEGG" id="amt:Amet_3316"/>
<dbReference type="Proteomes" id="UP000001572">
    <property type="component" value="Chromosome"/>
</dbReference>
<name>A6TTC6_ALKMQ</name>
<keyword evidence="1" id="KW-0812">Transmembrane</keyword>
<feature type="transmembrane region" description="Helical" evidence="1">
    <location>
        <begin position="177"/>
        <end position="198"/>
    </location>
</feature>
<accession>A6TTC6</accession>
<dbReference type="AlphaFoldDB" id="A6TTC6"/>
<evidence type="ECO:0000313" key="3">
    <source>
        <dbReference type="Proteomes" id="UP000001572"/>
    </source>
</evidence>
<dbReference type="RefSeq" id="WP_012064409.1">
    <property type="nucleotide sequence ID" value="NC_009633.1"/>
</dbReference>